<dbReference type="Pfam" id="PF01171">
    <property type="entry name" value="ATP_bind_3"/>
    <property type="match status" value="1"/>
</dbReference>
<gene>
    <name evidence="2" type="ordered locus">CTO_0237</name>
</gene>
<dbReference type="InterPro" id="IPR014729">
    <property type="entry name" value="Rossmann-like_a/b/a_fold"/>
</dbReference>
<accession>G4NP34</accession>
<dbReference type="InterPro" id="IPR011063">
    <property type="entry name" value="TilS/TtcA_N"/>
</dbReference>
<dbReference type="SUPFAM" id="SSF52402">
    <property type="entry name" value="Adenine nucleotide alpha hydrolases-like"/>
    <property type="match status" value="1"/>
</dbReference>
<dbReference type="Proteomes" id="UP000009287">
    <property type="component" value="Chromosome"/>
</dbReference>
<feature type="domain" description="tRNA(Ile)-lysidine/2-thiocytidine synthase N-terminal" evidence="1">
    <location>
        <begin position="66"/>
        <end position="223"/>
    </location>
</feature>
<dbReference type="KEGG" id="cra:CTO_0237"/>
<reference evidence="2 3" key="1">
    <citation type="journal article" date="2011" name="J. Exp. Med.">
        <title>A live-attenuated chlamydial vaccine protects against trachoma in nonhuman primates.</title>
        <authorList>
            <person name="Kari L."/>
            <person name="Whitmire W.M."/>
            <person name="Olivares-Zavaleta N."/>
            <person name="Goheen M.M."/>
            <person name="Taylor L.D."/>
            <person name="Carlson J.H."/>
            <person name="Sturdevant G.L."/>
            <person name="Lu C."/>
            <person name="Bakios L.E."/>
            <person name="Randall L.B."/>
            <person name="Parnell M.J."/>
            <person name="Zhong G."/>
            <person name="Caldwell H.D."/>
        </authorList>
    </citation>
    <scope>NUCLEOTIDE SEQUENCE [LARGE SCALE GENOMIC DNA]</scope>
    <source>
        <strain evidence="2 3">A2497</strain>
    </source>
</reference>
<name>G4NP34_CHLT4</name>
<evidence type="ECO:0000259" key="1">
    <source>
        <dbReference type="Pfam" id="PF01171"/>
    </source>
</evidence>
<dbReference type="AlphaFoldDB" id="G4NP34"/>
<organism evidence="2 3">
    <name type="scientific">Chlamydia trachomatis serovar A (strain A2497)</name>
    <dbReference type="NCBI Taxonomy" id="580047"/>
    <lineage>
        <taxon>Bacteria</taxon>
        <taxon>Pseudomonadati</taxon>
        <taxon>Chlamydiota</taxon>
        <taxon>Chlamydiia</taxon>
        <taxon>Chlamydiales</taxon>
        <taxon>Chlamydiaceae</taxon>
        <taxon>Chlamydia/Chlamydophila group</taxon>
        <taxon>Chlamydia</taxon>
    </lineage>
</organism>
<dbReference type="PANTHER" id="PTHR43686">
    <property type="entry name" value="SULFURTRANSFERASE-RELATED"/>
    <property type="match status" value="1"/>
</dbReference>
<sequence length="283" mass="31473">MHRKGLCKGALFFLRLTWISNSQIFKICLMFTLQCSPPWTKLGKRVESLVRKALYTHAMLQKHTRIAVALSGGKDSLSLLLMLKAISGRGFPELTIHAIHIGGKYSCGAAVSGNYLSSICDKIQVPLISIPSPYETENPECYTCSRIRRRLLFDTAKAVGATAVAFGHHRDDVVQTTLMNLLHKAEFAGMLPVVDMVNFGITILRPLIFIPEDLIRKFAKESGFARITCRCPVISLRTKTEEALKTLETIFPQARHNIALAVRETGLSKANRVEQYASLLTEA</sequence>
<dbReference type="CDD" id="cd24138">
    <property type="entry name" value="TtcA-like"/>
    <property type="match status" value="1"/>
</dbReference>
<dbReference type="PATRIC" id="fig|580047.4.peg.241"/>
<evidence type="ECO:0000313" key="3">
    <source>
        <dbReference type="Proteomes" id="UP000009287"/>
    </source>
</evidence>
<dbReference type="Gene3D" id="3.40.50.620">
    <property type="entry name" value="HUPs"/>
    <property type="match status" value="1"/>
</dbReference>
<protein>
    <submittedName>
        <fullName evidence="2">TtcA</fullName>
    </submittedName>
</protein>
<proteinExistence type="predicted"/>
<dbReference type="EMBL" id="CP002401">
    <property type="protein sequence ID" value="AEP35046.1"/>
    <property type="molecule type" value="Genomic_DNA"/>
</dbReference>
<dbReference type="PANTHER" id="PTHR43686:SF1">
    <property type="entry name" value="AMINOTRAN_5 DOMAIN-CONTAINING PROTEIN"/>
    <property type="match status" value="1"/>
</dbReference>
<evidence type="ECO:0000313" key="2">
    <source>
        <dbReference type="EMBL" id="AEP35046.1"/>
    </source>
</evidence>